<dbReference type="EMBL" id="KZ303546">
    <property type="protein sequence ID" value="PIA13156.1"/>
    <property type="molecule type" value="Genomic_DNA"/>
</dbReference>
<evidence type="ECO:0000313" key="2">
    <source>
        <dbReference type="Proteomes" id="UP000242474"/>
    </source>
</evidence>
<proteinExistence type="predicted"/>
<evidence type="ECO:0000313" key="1">
    <source>
        <dbReference type="EMBL" id="PIA13156.1"/>
    </source>
</evidence>
<gene>
    <name evidence="1" type="ORF">COEREDRAFT_89795</name>
</gene>
<accession>A0A2G5B2C1</accession>
<keyword evidence="2" id="KW-1185">Reference proteome</keyword>
<dbReference type="AlphaFoldDB" id="A0A2G5B2C1"/>
<reference evidence="1 2" key="1">
    <citation type="journal article" date="2015" name="Genome Biol. Evol.">
        <title>Phylogenomic analyses indicate that early fungi evolved digesting cell walls of algal ancestors of land plants.</title>
        <authorList>
            <person name="Chang Y."/>
            <person name="Wang S."/>
            <person name="Sekimoto S."/>
            <person name="Aerts A.L."/>
            <person name="Choi C."/>
            <person name="Clum A."/>
            <person name="LaButti K.M."/>
            <person name="Lindquist E.A."/>
            <person name="Yee Ngan C."/>
            <person name="Ohm R.A."/>
            <person name="Salamov A.A."/>
            <person name="Grigoriev I.V."/>
            <person name="Spatafora J.W."/>
            <person name="Berbee M.L."/>
        </authorList>
    </citation>
    <scope>NUCLEOTIDE SEQUENCE [LARGE SCALE GENOMIC DNA]</scope>
    <source>
        <strain evidence="1 2">NRRL 1564</strain>
    </source>
</reference>
<organism evidence="1 2">
    <name type="scientific">Coemansia reversa (strain ATCC 12441 / NRRL 1564)</name>
    <dbReference type="NCBI Taxonomy" id="763665"/>
    <lineage>
        <taxon>Eukaryota</taxon>
        <taxon>Fungi</taxon>
        <taxon>Fungi incertae sedis</taxon>
        <taxon>Zoopagomycota</taxon>
        <taxon>Kickxellomycotina</taxon>
        <taxon>Kickxellomycetes</taxon>
        <taxon>Kickxellales</taxon>
        <taxon>Kickxellaceae</taxon>
        <taxon>Coemansia</taxon>
    </lineage>
</organism>
<protein>
    <submittedName>
        <fullName evidence="1">Uncharacterized protein</fullName>
    </submittedName>
</protein>
<sequence length="141" mass="16121">MSSKDRVGFPDGELAMVKHSIYRDVRKWFSKASDQHRNLLYVVQKGLHNEHGGHDYLVVSSTDAEAEQKITGNLIMELSERKTLLSGVLYGIMISASFEKAVESAKVYCCTGDKEPIMFFRNEDLNHFPTEEKLYIMGHYD</sequence>
<dbReference type="Proteomes" id="UP000242474">
    <property type="component" value="Unassembled WGS sequence"/>
</dbReference>
<name>A0A2G5B2C1_COERN</name>